<feature type="domain" description="Myb-like" evidence="2">
    <location>
        <begin position="1"/>
        <end position="51"/>
    </location>
</feature>
<evidence type="ECO:0000313" key="4">
    <source>
        <dbReference type="EMBL" id="KAK3327662.1"/>
    </source>
</evidence>
<dbReference type="AlphaFoldDB" id="A0AAE0MCR9"/>
<evidence type="ECO:0000259" key="3">
    <source>
        <dbReference type="PROSITE" id="PS51294"/>
    </source>
</evidence>
<dbReference type="InterPro" id="IPR009057">
    <property type="entry name" value="Homeodomain-like_sf"/>
</dbReference>
<dbReference type="Pfam" id="PF00249">
    <property type="entry name" value="Myb_DNA-binding"/>
    <property type="match status" value="2"/>
</dbReference>
<evidence type="ECO:0000313" key="5">
    <source>
        <dbReference type="Proteomes" id="UP001286456"/>
    </source>
</evidence>
<feature type="domain" description="Myb-like" evidence="2">
    <location>
        <begin position="52"/>
        <end position="99"/>
    </location>
</feature>
<feature type="compositionally biased region" description="Basic residues" evidence="1">
    <location>
        <begin position="103"/>
        <end position="114"/>
    </location>
</feature>
<dbReference type="CDD" id="cd00167">
    <property type="entry name" value="SANT"/>
    <property type="match status" value="2"/>
</dbReference>
<feature type="domain" description="HTH myb-type" evidence="3">
    <location>
        <begin position="1"/>
        <end position="55"/>
    </location>
</feature>
<evidence type="ECO:0000256" key="1">
    <source>
        <dbReference type="SAM" id="MobiDB-lite"/>
    </source>
</evidence>
<reference evidence="4" key="2">
    <citation type="submission" date="2023-06" db="EMBL/GenBank/DDBJ databases">
        <authorList>
            <consortium name="Lawrence Berkeley National Laboratory"/>
            <person name="Haridas S."/>
            <person name="Hensen N."/>
            <person name="Bonometti L."/>
            <person name="Westerberg I."/>
            <person name="Brannstrom I.O."/>
            <person name="Guillou S."/>
            <person name="Cros-Aarteil S."/>
            <person name="Calhoun S."/>
            <person name="Kuo A."/>
            <person name="Mondo S."/>
            <person name="Pangilinan J."/>
            <person name="Riley R."/>
            <person name="Labutti K."/>
            <person name="Andreopoulos B."/>
            <person name="Lipzen A."/>
            <person name="Chen C."/>
            <person name="Yanf M."/>
            <person name="Daum C."/>
            <person name="Ng V."/>
            <person name="Clum A."/>
            <person name="Steindorff A."/>
            <person name="Ohm R."/>
            <person name="Martin F."/>
            <person name="Silar P."/>
            <person name="Natvig D."/>
            <person name="Lalanne C."/>
            <person name="Gautier V."/>
            <person name="Ament-Velasquez S.L."/>
            <person name="Kruys A."/>
            <person name="Hutchinson M.I."/>
            <person name="Powell A.J."/>
            <person name="Barry K."/>
            <person name="Miller A.N."/>
            <person name="Grigoriev I.V."/>
            <person name="Debuchy R."/>
            <person name="Gladieux P."/>
            <person name="Thoren M.H."/>
            <person name="Johannesson H."/>
        </authorList>
    </citation>
    <scope>NUCLEOTIDE SEQUENCE</scope>
    <source>
        <strain evidence="4">SMH4131-1</strain>
    </source>
</reference>
<dbReference type="PANTHER" id="PTHR45614">
    <property type="entry name" value="MYB PROTEIN-RELATED"/>
    <property type="match status" value="1"/>
</dbReference>
<dbReference type="Proteomes" id="UP001286456">
    <property type="component" value="Unassembled WGS sequence"/>
</dbReference>
<organism evidence="4 5">
    <name type="scientific">Cercophora scortea</name>
    <dbReference type="NCBI Taxonomy" id="314031"/>
    <lineage>
        <taxon>Eukaryota</taxon>
        <taxon>Fungi</taxon>
        <taxon>Dikarya</taxon>
        <taxon>Ascomycota</taxon>
        <taxon>Pezizomycotina</taxon>
        <taxon>Sordariomycetes</taxon>
        <taxon>Sordariomycetidae</taxon>
        <taxon>Sordariales</taxon>
        <taxon>Lasiosphaeriaceae</taxon>
        <taxon>Cercophora</taxon>
    </lineage>
</organism>
<gene>
    <name evidence="4" type="ORF">B0T19DRAFT_400502</name>
</gene>
<feature type="region of interest" description="Disordered" evidence="1">
    <location>
        <begin position="184"/>
        <end position="408"/>
    </location>
</feature>
<dbReference type="SUPFAM" id="SSF46689">
    <property type="entry name" value="Homeodomain-like"/>
    <property type="match status" value="1"/>
</dbReference>
<dbReference type="GO" id="GO:0000981">
    <property type="term" value="F:DNA-binding transcription factor activity, RNA polymerase II-specific"/>
    <property type="evidence" value="ECO:0007669"/>
    <property type="project" value="TreeGrafter"/>
</dbReference>
<sequence>MAQRRGPWSTTEDAYLIQLVESQGASNWVRISSLIGTRTPKQCRERYHQNLKKSLNHEPITEEEGILIEQLVHTIGKRWAEIARRLQGRSDNAVKNWWNGSQNRRKRHDRRKANHQGSYDEPAAMSPYPRAHLQGPLSTVPLQATRPPPSMSQQRPLPPPLLASSMHDSNRYFPYDTPLSSPSLYSPDSEVAPSLMSDTGSHYSTSPRAYDRRSPPDYDLPPIKIASDGGQSRYSPRASMSLPEKLPSLSAMVPIPPAGSPEYPRPPALPNRLPPMAPPPPPPPHHQYQQQHYHHPHHQQQGHAQAGDYFSHREPGYLPTAPSSPESPYGETHLRPNLPHRPHPDHTQPPPEYHRYQRPENQRPPPPAHTTPEYGARRLDSQQAPPPAPPADKKSEKRVMGVDSLLGP</sequence>
<feature type="compositionally biased region" description="Polar residues" evidence="1">
    <location>
        <begin position="196"/>
        <end position="207"/>
    </location>
</feature>
<feature type="domain" description="HTH myb-type" evidence="3">
    <location>
        <begin position="56"/>
        <end position="106"/>
    </location>
</feature>
<name>A0AAE0MCR9_9PEZI</name>
<dbReference type="GO" id="GO:0000278">
    <property type="term" value="P:mitotic cell cycle"/>
    <property type="evidence" value="ECO:0007669"/>
    <property type="project" value="TreeGrafter"/>
</dbReference>
<feature type="compositionally biased region" description="Pro residues" evidence="1">
    <location>
        <begin position="146"/>
        <end position="161"/>
    </location>
</feature>
<dbReference type="EMBL" id="JAUEPO010000003">
    <property type="protein sequence ID" value="KAK3327662.1"/>
    <property type="molecule type" value="Genomic_DNA"/>
</dbReference>
<dbReference type="PROSITE" id="PS51294">
    <property type="entry name" value="HTH_MYB"/>
    <property type="match status" value="2"/>
</dbReference>
<feature type="compositionally biased region" description="Basic and acidic residues" evidence="1">
    <location>
        <begin position="391"/>
        <end position="400"/>
    </location>
</feature>
<dbReference type="InterPro" id="IPR001005">
    <property type="entry name" value="SANT/Myb"/>
</dbReference>
<comment type="caution">
    <text evidence="4">The sequence shown here is derived from an EMBL/GenBank/DDBJ whole genome shotgun (WGS) entry which is preliminary data.</text>
</comment>
<dbReference type="GO" id="GO:0000978">
    <property type="term" value="F:RNA polymerase II cis-regulatory region sequence-specific DNA binding"/>
    <property type="evidence" value="ECO:0007669"/>
    <property type="project" value="TreeGrafter"/>
</dbReference>
<protein>
    <submittedName>
        <fullName evidence="4">Uncharacterized protein</fullName>
    </submittedName>
</protein>
<dbReference type="InterPro" id="IPR050560">
    <property type="entry name" value="MYB_TF"/>
</dbReference>
<dbReference type="PROSITE" id="PS50090">
    <property type="entry name" value="MYB_LIKE"/>
    <property type="match status" value="2"/>
</dbReference>
<dbReference type="Gene3D" id="1.10.10.60">
    <property type="entry name" value="Homeodomain-like"/>
    <property type="match status" value="2"/>
</dbReference>
<feature type="region of interest" description="Disordered" evidence="1">
    <location>
        <begin position="94"/>
        <end position="169"/>
    </location>
</feature>
<feature type="compositionally biased region" description="Pro residues" evidence="1">
    <location>
        <begin position="254"/>
        <end position="285"/>
    </location>
</feature>
<dbReference type="InterPro" id="IPR017930">
    <property type="entry name" value="Myb_dom"/>
</dbReference>
<keyword evidence="5" id="KW-1185">Reference proteome</keyword>
<reference evidence="4" key="1">
    <citation type="journal article" date="2023" name="Mol. Phylogenet. Evol.">
        <title>Genome-scale phylogeny and comparative genomics of the fungal order Sordariales.</title>
        <authorList>
            <person name="Hensen N."/>
            <person name="Bonometti L."/>
            <person name="Westerberg I."/>
            <person name="Brannstrom I.O."/>
            <person name="Guillou S."/>
            <person name="Cros-Aarteil S."/>
            <person name="Calhoun S."/>
            <person name="Haridas S."/>
            <person name="Kuo A."/>
            <person name="Mondo S."/>
            <person name="Pangilinan J."/>
            <person name="Riley R."/>
            <person name="LaButti K."/>
            <person name="Andreopoulos B."/>
            <person name="Lipzen A."/>
            <person name="Chen C."/>
            <person name="Yan M."/>
            <person name="Daum C."/>
            <person name="Ng V."/>
            <person name="Clum A."/>
            <person name="Steindorff A."/>
            <person name="Ohm R.A."/>
            <person name="Martin F."/>
            <person name="Silar P."/>
            <person name="Natvig D.O."/>
            <person name="Lalanne C."/>
            <person name="Gautier V."/>
            <person name="Ament-Velasquez S.L."/>
            <person name="Kruys A."/>
            <person name="Hutchinson M.I."/>
            <person name="Powell A.J."/>
            <person name="Barry K."/>
            <person name="Miller A.N."/>
            <person name="Grigoriev I.V."/>
            <person name="Debuchy R."/>
            <person name="Gladieux P."/>
            <person name="Hiltunen Thoren M."/>
            <person name="Johannesson H."/>
        </authorList>
    </citation>
    <scope>NUCLEOTIDE SEQUENCE</scope>
    <source>
        <strain evidence="4">SMH4131-1</strain>
    </source>
</reference>
<accession>A0AAE0MCR9</accession>
<dbReference type="PANTHER" id="PTHR45614:SF25">
    <property type="entry name" value="MYB PROTEIN"/>
    <property type="match status" value="1"/>
</dbReference>
<dbReference type="SMART" id="SM00717">
    <property type="entry name" value="SANT"/>
    <property type="match status" value="2"/>
</dbReference>
<proteinExistence type="predicted"/>
<evidence type="ECO:0000259" key="2">
    <source>
        <dbReference type="PROSITE" id="PS50090"/>
    </source>
</evidence>
<dbReference type="GO" id="GO:0045944">
    <property type="term" value="P:positive regulation of transcription by RNA polymerase II"/>
    <property type="evidence" value="ECO:0007669"/>
    <property type="project" value="TreeGrafter"/>
</dbReference>
<dbReference type="GO" id="GO:0005634">
    <property type="term" value="C:nucleus"/>
    <property type="evidence" value="ECO:0007669"/>
    <property type="project" value="TreeGrafter"/>
</dbReference>
<feature type="compositionally biased region" description="Basic and acidic residues" evidence="1">
    <location>
        <begin position="342"/>
        <end position="361"/>
    </location>
</feature>